<dbReference type="EMBL" id="CP021983">
    <property type="protein sequence ID" value="ASC72850.1"/>
    <property type="molecule type" value="Genomic_DNA"/>
</dbReference>
<feature type="compositionally biased region" description="Polar residues" evidence="2">
    <location>
        <begin position="302"/>
        <end position="315"/>
    </location>
</feature>
<dbReference type="KEGG" id="hhg:XM38_038100"/>
<dbReference type="RefSeq" id="WP_088430618.1">
    <property type="nucleotide sequence ID" value="NZ_CP021983.2"/>
</dbReference>
<evidence type="ECO:0000256" key="2">
    <source>
        <dbReference type="SAM" id="MobiDB-lite"/>
    </source>
</evidence>
<feature type="coiled-coil region" evidence="1">
    <location>
        <begin position="159"/>
        <end position="214"/>
    </location>
</feature>
<feature type="compositionally biased region" description="Polar residues" evidence="2">
    <location>
        <begin position="253"/>
        <end position="264"/>
    </location>
</feature>
<sequence length="454" mass="48919">MSEPILPPEPNSPESQPTSPAWPPTPDDQWETVNFPHTKQVDDIPGAPAPTASNQAAPQPGTDSSGTGSSGTGSSGAELLQLIRDLNQCNEVLLARVAELEEALERSQTALQAEVERAHRDEGAAQGRQYAIAHNQQIAQLVSELDSSQDALKRQQICNDTQQAEIDTQKGRIAQLERECTLLRQHYTEKANALEQANASTRDLQARLQRQQRYTLQFKAALEKCLDMSSARTESSAPAPGLLPDPLAMPRSQRIQPWSSQGTATPPLDPALDSLLRADPPSRQTTETPQTSPNRQDRQDRQSTSPATASDSGDSPQEDGLWQDLERVIETSIDSPSPPSATKEPTFSEPSPWGQPMSPAASSTAETPVPAAEELSQRLPTGEAPMETISTSTQSAPETKSTPTGTAPALSDLPILTTATDTSPAPIVYPLRPKKKAKNLAAIDLPRFPRLPQS</sequence>
<accession>A0A1Z3HRA7</accession>
<reference evidence="3 4" key="1">
    <citation type="journal article" date="2016" name="Biochim. Biophys. Acta">
        <title>Characterization of red-shifted phycobilisomes isolated from the chlorophyll f-containing cyanobacterium Halomicronema hongdechloris.</title>
        <authorList>
            <person name="Li Y."/>
            <person name="Lin Y."/>
            <person name="Garvey C.J."/>
            <person name="Birch D."/>
            <person name="Corkery R.W."/>
            <person name="Loughlin P.C."/>
            <person name="Scheer H."/>
            <person name="Willows R.D."/>
            <person name="Chen M."/>
        </authorList>
    </citation>
    <scope>NUCLEOTIDE SEQUENCE [LARGE SCALE GENOMIC DNA]</scope>
    <source>
        <strain evidence="3 4">C2206</strain>
    </source>
</reference>
<feature type="compositionally biased region" description="Low complexity" evidence="2">
    <location>
        <begin position="237"/>
        <end position="250"/>
    </location>
</feature>
<dbReference type="AlphaFoldDB" id="A0A1Z3HRA7"/>
<feature type="compositionally biased region" description="Pro residues" evidence="2">
    <location>
        <begin position="1"/>
        <end position="11"/>
    </location>
</feature>
<dbReference type="STRING" id="1641165.XM38_06790"/>
<protein>
    <submittedName>
        <fullName evidence="3">Uncharacterized protein</fullName>
    </submittedName>
</protein>
<dbReference type="Proteomes" id="UP000191901">
    <property type="component" value="Chromosome"/>
</dbReference>
<organism evidence="3 4">
    <name type="scientific">Halomicronema hongdechloris C2206</name>
    <dbReference type="NCBI Taxonomy" id="1641165"/>
    <lineage>
        <taxon>Bacteria</taxon>
        <taxon>Bacillati</taxon>
        <taxon>Cyanobacteriota</taxon>
        <taxon>Cyanophyceae</taxon>
        <taxon>Nodosilineales</taxon>
        <taxon>Nodosilineaceae</taxon>
        <taxon>Halomicronema</taxon>
    </lineage>
</organism>
<feature type="compositionally biased region" description="Polar residues" evidence="2">
    <location>
        <begin position="388"/>
        <end position="405"/>
    </location>
</feature>
<evidence type="ECO:0000313" key="4">
    <source>
        <dbReference type="Proteomes" id="UP000191901"/>
    </source>
</evidence>
<name>A0A1Z3HRA7_9CYAN</name>
<evidence type="ECO:0000313" key="3">
    <source>
        <dbReference type="EMBL" id="ASC72850.1"/>
    </source>
</evidence>
<dbReference type="OrthoDB" id="419021at2"/>
<feature type="region of interest" description="Disordered" evidence="2">
    <location>
        <begin position="1"/>
        <end position="75"/>
    </location>
</feature>
<feature type="region of interest" description="Disordered" evidence="2">
    <location>
        <begin position="231"/>
        <end position="430"/>
    </location>
</feature>
<evidence type="ECO:0000256" key="1">
    <source>
        <dbReference type="SAM" id="Coils"/>
    </source>
</evidence>
<feature type="compositionally biased region" description="Polar residues" evidence="2">
    <location>
        <begin position="282"/>
        <end position="294"/>
    </location>
</feature>
<keyword evidence="1" id="KW-0175">Coiled coil</keyword>
<feature type="coiled-coil region" evidence="1">
    <location>
        <begin position="83"/>
        <end position="121"/>
    </location>
</feature>
<keyword evidence="4" id="KW-1185">Reference proteome</keyword>
<gene>
    <name evidence="3" type="ORF">XM38_038100</name>
</gene>
<proteinExistence type="predicted"/>